<dbReference type="InterPro" id="IPR000835">
    <property type="entry name" value="HTH_MarR-typ"/>
</dbReference>
<accession>A0A6L9EGL7</accession>
<dbReference type="InterPro" id="IPR036388">
    <property type="entry name" value="WH-like_DNA-bd_sf"/>
</dbReference>
<dbReference type="Proteomes" id="UP000475249">
    <property type="component" value="Unassembled WGS sequence"/>
</dbReference>
<protein>
    <submittedName>
        <fullName evidence="3">Winged helix DNA-binding protein</fullName>
    </submittedName>
</protein>
<dbReference type="InterPro" id="IPR036390">
    <property type="entry name" value="WH_DNA-bd_sf"/>
</dbReference>
<dbReference type="SUPFAM" id="SSF46785">
    <property type="entry name" value="Winged helix' DNA-binding domain"/>
    <property type="match status" value="1"/>
</dbReference>
<dbReference type="GO" id="GO:0003700">
    <property type="term" value="F:DNA-binding transcription factor activity"/>
    <property type="evidence" value="ECO:0007669"/>
    <property type="project" value="InterPro"/>
</dbReference>
<comment type="caution">
    <text evidence="3">The sequence shown here is derived from an EMBL/GenBank/DDBJ whole genome shotgun (WGS) entry which is preliminary data.</text>
</comment>
<evidence type="ECO:0000259" key="2">
    <source>
        <dbReference type="PROSITE" id="PS50995"/>
    </source>
</evidence>
<dbReference type="RefSeq" id="WP_161436935.1">
    <property type="nucleotide sequence ID" value="NZ_WXYO01000008.1"/>
</dbReference>
<evidence type="ECO:0000256" key="1">
    <source>
        <dbReference type="SAM" id="MobiDB-lite"/>
    </source>
</evidence>
<gene>
    <name evidence="3" type="ORF">GTQ38_17905</name>
</gene>
<evidence type="ECO:0000313" key="3">
    <source>
        <dbReference type="EMBL" id="NAS13894.1"/>
    </source>
</evidence>
<evidence type="ECO:0000313" key="4">
    <source>
        <dbReference type="Proteomes" id="UP000475249"/>
    </source>
</evidence>
<feature type="region of interest" description="Disordered" evidence="1">
    <location>
        <begin position="42"/>
        <end position="63"/>
    </location>
</feature>
<dbReference type="Gene3D" id="1.10.10.10">
    <property type="entry name" value="Winged helix-like DNA-binding domain superfamily/Winged helix DNA-binding domain"/>
    <property type="match status" value="1"/>
</dbReference>
<reference evidence="3 4" key="1">
    <citation type="submission" date="2020-01" db="EMBL/GenBank/DDBJ databases">
        <title>Bacteria diversity of Porities sp.</title>
        <authorList>
            <person name="Wang G."/>
        </authorList>
    </citation>
    <scope>NUCLEOTIDE SEQUENCE [LARGE SCALE GENOMIC DNA]</scope>
    <source>
        <strain evidence="3 4">R33</strain>
    </source>
</reference>
<dbReference type="GO" id="GO:0003677">
    <property type="term" value="F:DNA binding"/>
    <property type="evidence" value="ECO:0007669"/>
    <property type="project" value="UniProtKB-KW"/>
</dbReference>
<organism evidence="3 4">
    <name type="scientific">Poritiphilus flavus</name>
    <dbReference type="NCBI Taxonomy" id="2697053"/>
    <lineage>
        <taxon>Bacteria</taxon>
        <taxon>Pseudomonadati</taxon>
        <taxon>Bacteroidota</taxon>
        <taxon>Flavobacteriia</taxon>
        <taxon>Flavobacteriales</taxon>
        <taxon>Flavobacteriaceae</taxon>
        <taxon>Poritiphilus</taxon>
    </lineage>
</organism>
<sequence>MKHNLSYQPLILNWENYLQSTRDPSLRDFAKYLLLSDTKTSSDAFTGQEPGDEASAETRPNQESAPYLTAEAAELIFRLNKFIRIYGKPVLQDVGLNSMDEFVILAFLLENRESPKKEIIGENLIEFTTGMDMLKRMIKTGLLSERINPADKRQKIISLSQKGQEVLFLILERFKNITDVLGDLEIKEREILLNTLKRLNSFHTSLLRS</sequence>
<dbReference type="PROSITE" id="PS50995">
    <property type="entry name" value="HTH_MARR_2"/>
    <property type="match status" value="1"/>
</dbReference>
<keyword evidence="4" id="KW-1185">Reference proteome</keyword>
<feature type="domain" description="HTH marR-type" evidence="2">
    <location>
        <begin position="69"/>
        <end position="201"/>
    </location>
</feature>
<name>A0A6L9EGL7_9FLAO</name>
<dbReference type="AlphaFoldDB" id="A0A6L9EGL7"/>
<dbReference type="EMBL" id="WXYO01000008">
    <property type="protein sequence ID" value="NAS13894.1"/>
    <property type="molecule type" value="Genomic_DNA"/>
</dbReference>
<keyword evidence="3" id="KW-0238">DNA-binding</keyword>
<proteinExistence type="predicted"/>